<evidence type="ECO:0000313" key="1">
    <source>
        <dbReference type="EMBL" id="PQP15576.1"/>
    </source>
</evidence>
<dbReference type="Proteomes" id="UP000238206">
    <property type="component" value="Unassembled WGS sequence"/>
</dbReference>
<dbReference type="InterPro" id="IPR056912">
    <property type="entry name" value="Phage_JBD30_tail_term-like"/>
</dbReference>
<dbReference type="AlphaFoldDB" id="A0A2S8ILD5"/>
<reference evidence="1 2" key="1">
    <citation type="submission" date="2018-02" db="EMBL/GenBank/DDBJ databases">
        <title>Draft genome sequencing of Burkholderia cepacia Y14-15.</title>
        <authorList>
            <person name="Zheng B.-X."/>
        </authorList>
    </citation>
    <scope>NUCLEOTIDE SEQUENCE [LARGE SCALE GENOMIC DNA]</scope>
    <source>
        <strain evidence="1 2">Y14-15</strain>
    </source>
</reference>
<accession>A0A2S8ILD5</accession>
<evidence type="ECO:0000313" key="2">
    <source>
        <dbReference type="Proteomes" id="UP000238206"/>
    </source>
</evidence>
<gene>
    <name evidence="1" type="ORF">C5615_22850</name>
</gene>
<comment type="caution">
    <text evidence="1">The sequence shown here is derived from an EMBL/GenBank/DDBJ whole genome shotgun (WGS) entry which is preliminary data.</text>
</comment>
<name>A0A2S8ILD5_BURCE</name>
<sequence>MKITPTIAHLRDFCPLFERRVSGGIDWGALEDSAKLEMPAAFVVLTGDDPEPNQLQNGTRQEIADEFDVVVALKQGNERGQAAADELHDVRAALLRALVGWVPDKRYEPIEYTGCDLVSTDRFRVLYRFGFSAMWTLGSDDDPETWHEDMLDKLPALQGIDIHVDAIDPMADPNLKKPGPDGRIEMELRVELKDER</sequence>
<dbReference type="Pfam" id="PF23840">
    <property type="entry name" value="Phage_tail_terminator"/>
    <property type="match status" value="1"/>
</dbReference>
<proteinExistence type="predicted"/>
<dbReference type="EMBL" id="PUIQ01000030">
    <property type="protein sequence ID" value="PQP15576.1"/>
    <property type="molecule type" value="Genomic_DNA"/>
</dbReference>
<organism evidence="1 2">
    <name type="scientific">Burkholderia cepacia</name>
    <name type="common">Pseudomonas cepacia</name>
    <dbReference type="NCBI Taxonomy" id="292"/>
    <lineage>
        <taxon>Bacteria</taxon>
        <taxon>Pseudomonadati</taxon>
        <taxon>Pseudomonadota</taxon>
        <taxon>Betaproteobacteria</taxon>
        <taxon>Burkholderiales</taxon>
        <taxon>Burkholderiaceae</taxon>
        <taxon>Burkholderia</taxon>
        <taxon>Burkholderia cepacia complex</taxon>
    </lineage>
</organism>
<protein>
    <submittedName>
        <fullName evidence="1">Uncharacterized protein</fullName>
    </submittedName>
</protein>